<dbReference type="SUPFAM" id="SSF49562">
    <property type="entry name" value="C2 domain (Calcium/lipid-binding domain, CaLB)"/>
    <property type="match status" value="3"/>
</dbReference>
<dbReference type="Proteomes" id="UP000825729">
    <property type="component" value="Unassembled WGS sequence"/>
</dbReference>
<dbReference type="Pfam" id="PF00168">
    <property type="entry name" value="C2"/>
    <property type="match status" value="3"/>
</dbReference>
<dbReference type="EMBL" id="JAINDJ010000004">
    <property type="protein sequence ID" value="KAG9450667.1"/>
    <property type="molecule type" value="Genomic_DNA"/>
</dbReference>
<dbReference type="FunFam" id="2.60.40.150:FF:000119">
    <property type="entry name" value="C2 domain-containing protein"/>
    <property type="match status" value="1"/>
</dbReference>
<dbReference type="FunFam" id="2.60.40.150:FF:000090">
    <property type="entry name" value="C2 domain-containing protein"/>
    <property type="match status" value="1"/>
</dbReference>
<keyword evidence="5 8" id="KW-1133">Transmembrane helix</keyword>
<evidence type="ECO:0000313" key="10">
    <source>
        <dbReference type="EMBL" id="KAG9450667.1"/>
    </source>
</evidence>
<feature type="transmembrane region" description="Helical" evidence="8">
    <location>
        <begin position="601"/>
        <end position="619"/>
    </location>
</feature>
<keyword evidence="6 8" id="KW-0472">Membrane</keyword>
<dbReference type="InterPro" id="IPR047258">
    <property type="entry name" value="C2C_MCTP_PRT_plant"/>
</dbReference>
<evidence type="ECO:0000256" key="5">
    <source>
        <dbReference type="ARBA" id="ARBA00022989"/>
    </source>
</evidence>
<dbReference type="Gene3D" id="2.60.40.150">
    <property type="entry name" value="C2 domain"/>
    <property type="match status" value="3"/>
</dbReference>
<dbReference type="Pfam" id="PF08372">
    <property type="entry name" value="PRT_C"/>
    <property type="match status" value="1"/>
</dbReference>
<comment type="subcellular location">
    <subcellularLocation>
        <location evidence="1">Membrane</location>
        <topology evidence="1">Multi-pass membrane protein</topology>
    </subcellularLocation>
</comment>
<feature type="domain" description="C2" evidence="9">
    <location>
        <begin position="364"/>
        <end position="501"/>
    </location>
</feature>
<organism evidence="10 11">
    <name type="scientific">Aristolochia fimbriata</name>
    <name type="common">White veined hardy Dutchman's pipe vine</name>
    <dbReference type="NCBI Taxonomy" id="158543"/>
    <lineage>
        <taxon>Eukaryota</taxon>
        <taxon>Viridiplantae</taxon>
        <taxon>Streptophyta</taxon>
        <taxon>Embryophyta</taxon>
        <taxon>Tracheophyta</taxon>
        <taxon>Spermatophyta</taxon>
        <taxon>Magnoliopsida</taxon>
        <taxon>Magnoliidae</taxon>
        <taxon>Piperales</taxon>
        <taxon>Aristolochiaceae</taxon>
        <taxon>Aristolochia</taxon>
    </lineage>
</organism>
<evidence type="ECO:0000313" key="11">
    <source>
        <dbReference type="Proteomes" id="UP000825729"/>
    </source>
</evidence>
<dbReference type="FunFam" id="2.60.40.150:FF:000128">
    <property type="entry name" value="C2 domain-containing protein"/>
    <property type="match status" value="1"/>
</dbReference>
<feature type="transmembrane region" description="Helical" evidence="8">
    <location>
        <begin position="631"/>
        <end position="663"/>
    </location>
</feature>
<dbReference type="InterPro" id="IPR035892">
    <property type="entry name" value="C2_domain_sf"/>
</dbReference>
<dbReference type="AlphaFoldDB" id="A0AAV7EPC2"/>
<evidence type="ECO:0000256" key="1">
    <source>
        <dbReference type="ARBA" id="ARBA00004141"/>
    </source>
</evidence>
<feature type="transmembrane region" description="Helical" evidence="8">
    <location>
        <begin position="746"/>
        <end position="775"/>
    </location>
</feature>
<dbReference type="GO" id="GO:0016020">
    <property type="term" value="C:membrane"/>
    <property type="evidence" value="ECO:0007669"/>
    <property type="project" value="UniProtKB-SubCell"/>
</dbReference>
<evidence type="ECO:0000256" key="8">
    <source>
        <dbReference type="SAM" id="Phobius"/>
    </source>
</evidence>
<dbReference type="PROSITE" id="PS50004">
    <property type="entry name" value="C2"/>
    <property type="match status" value="3"/>
</dbReference>
<feature type="transmembrane region" description="Helical" evidence="8">
    <location>
        <begin position="519"/>
        <end position="536"/>
    </location>
</feature>
<dbReference type="PANTHER" id="PTHR31425">
    <property type="entry name" value="PHOSPHORIBOSYLANTHRANILATE TRANSFERASE ISOFORM 1"/>
    <property type="match status" value="1"/>
</dbReference>
<protein>
    <recommendedName>
        <fullName evidence="9">C2 domain-containing protein</fullName>
    </recommendedName>
</protein>
<proteinExistence type="inferred from homology"/>
<dbReference type="SMART" id="SM00239">
    <property type="entry name" value="C2"/>
    <property type="match status" value="3"/>
</dbReference>
<dbReference type="PANTHER" id="PTHR31425:SF24">
    <property type="entry name" value="MULTIPLE C2 DOMAIN AND TRANSMEMBRANE REGION PROTEIN 2"/>
    <property type="match status" value="1"/>
</dbReference>
<comment type="caution">
    <text evidence="10">The sequence shown here is derived from an EMBL/GenBank/DDBJ whole genome shotgun (WGS) entry which is preliminary data.</text>
</comment>
<dbReference type="InterPro" id="IPR047259">
    <property type="entry name" value="QUIRKY-like"/>
</dbReference>
<accession>A0AAV7EPC2</accession>
<dbReference type="InterPro" id="IPR047257">
    <property type="entry name" value="C2B_MCTP_PRT_plant"/>
</dbReference>
<dbReference type="InterPro" id="IPR047255">
    <property type="entry name" value="C2D_MCTP_PRT_plant"/>
</dbReference>
<keyword evidence="11" id="KW-1185">Reference proteome</keyword>
<dbReference type="CDD" id="cd04019">
    <property type="entry name" value="C2C_MCTP_PRT_plant"/>
    <property type="match status" value="1"/>
</dbReference>
<feature type="compositionally biased region" description="Basic and acidic residues" evidence="7">
    <location>
        <begin position="19"/>
        <end position="29"/>
    </location>
</feature>
<feature type="domain" description="C2" evidence="9">
    <location>
        <begin position="42"/>
        <end position="163"/>
    </location>
</feature>
<gene>
    <name evidence="10" type="ORF">H6P81_010632</name>
</gene>
<feature type="compositionally biased region" description="Pro residues" evidence="7">
    <location>
        <begin position="1"/>
        <end position="14"/>
    </location>
</feature>
<dbReference type="CDD" id="cd08379">
    <property type="entry name" value="C2D_MCTP_PRT_plant"/>
    <property type="match status" value="1"/>
</dbReference>
<evidence type="ECO:0000256" key="2">
    <source>
        <dbReference type="ARBA" id="ARBA00007923"/>
    </source>
</evidence>
<name>A0AAV7EPC2_ARIFI</name>
<keyword evidence="4" id="KW-0677">Repeat</keyword>
<evidence type="ECO:0000256" key="7">
    <source>
        <dbReference type="SAM" id="MobiDB-lite"/>
    </source>
</evidence>
<sequence length="803" mass="92158">MHPANPPAGSPGPNPQDYNLKDTSPRLGERWPVGGSRTLGGWMSGDKYSSTYDLVEQMYYLYVRVVKAKDLPPSSITGSCDPYIEVKLGNYKGTTKHFEKKHNPEWNQVFAFSKDRIQSSVLEVFVKDKEMVARDDYLGKVTFDLNEVPTRVPPDSPLAPQWYRLEERRGEGKVRGEVMLAVWMGTQADEAFPDAWHSDAASVHGEGVFNIRSKVYVSPKLWYLRVNVIEAQDVQPNEKGRFPEAFVRAQVGNQVLKTKICPTRSLNPLWNEDLVFVVAEPFEEHLVLGVEDRVHPSKDDVLGKITLPISIFEKRLDHRPVHSQWFNLERFGFGLLEGDRRKELRFSSRIHLRVCLEGAYHVLDESTMYISDQRPTARQLWKQPIGILEVGILSAQGLLAMKTKDGRGTTDAYCVAKYGQKWVRTRTIIDSFGPKWNEQYTWEVYDPCTVITLGVFDNCHLGAGEKPGSGAGGGGARDLRIGKVRIRLSTLETDRIYTHSYPLLVLHQSGVKKMGELQLAVRFTCLSLANMIYLYGHPPLPKMHYIHPFTVNQLDNLRYQAMNIVAVRLGRAEPPLRKETVEYMLDVDSHMWSMRRSKANFFRIMSLLSGMIAIGKWFNDVSHWKNPITTVLVHILFLILIWYPELILPTIFLYMFLIGIWNYRFRPRHPPHMDTRLSWAEAVHPDELDEEFDTFPTSKPHDIVRMRYDRLRSVAGRIQTVVGDMATQGERFQSLLSWRDPRATSLFIVFCLCAAVVLYVTPFRVVALVMGLYMLRHPRFRSKLPSVPSNFFKRLPARTDCLL</sequence>
<comment type="similarity">
    <text evidence="2">Belongs to the MCTP family.</text>
</comment>
<dbReference type="InterPro" id="IPR000008">
    <property type="entry name" value="C2_dom"/>
</dbReference>
<dbReference type="CDD" id="cd08378">
    <property type="entry name" value="C2B_MCTP_PRT_plant"/>
    <property type="match status" value="1"/>
</dbReference>
<evidence type="ECO:0000259" key="9">
    <source>
        <dbReference type="PROSITE" id="PS50004"/>
    </source>
</evidence>
<evidence type="ECO:0000256" key="3">
    <source>
        <dbReference type="ARBA" id="ARBA00022692"/>
    </source>
</evidence>
<feature type="region of interest" description="Disordered" evidence="7">
    <location>
        <begin position="1"/>
        <end position="31"/>
    </location>
</feature>
<dbReference type="InterPro" id="IPR013583">
    <property type="entry name" value="MCTP_C"/>
</dbReference>
<reference evidence="10 11" key="1">
    <citation type="submission" date="2021-07" db="EMBL/GenBank/DDBJ databases">
        <title>The Aristolochia fimbriata genome: insights into angiosperm evolution, floral development and chemical biosynthesis.</title>
        <authorList>
            <person name="Jiao Y."/>
        </authorList>
    </citation>
    <scope>NUCLEOTIDE SEQUENCE [LARGE SCALE GENOMIC DNA]</scope>
    <source>
        <strain evidence="10">IBCAS-2021</strain>
        <tissue evidence="10">Leaf</tissue>
    </source>
</reference>
<keyword evidence="3 8" id="KW-0812">Transmembrane</keyword>
<evidence type="ECO:0000256" key="6">
    <source>
        <dbReference type="ARBA" id="ARBA00023136"/>
    </source>
</evidence>
<feature type="domain" description="C2" evidence="9">
    <location>
        <begin position="203"/>
        <end position="326"/>
    </location>
</feature>
<evidence type="ECO:0000256" key="4">
    <source>
        <dbReference type="ARBA" id="ARBA00022737"/>
    </source>
</evidence>